<gene>
    <name evidence="8" type="ORF">TSIB3V08_LOCUS13324</name>
</gene>
<dbReference type="EMBL" id="OC023481">
    <property type="protein sequence ID" value="CAD7269324.1"/>
    <property type="molecule type" value="Genomic_DNA"/>
</dbReference>
<dbReference type="InterPro" id="IPR038377">
    <property type="entry name" value="Na/Glc_symporter_sf"/>
</dbReference>
<keyword evidence="4" id="KW-0915">Sodium</keyword>
<evidence type="ECO:0000256" key="1">
    <source>
        <dbReference type="ARBA" id="ARBA00004651"/>
    </source>
</evidence>
<keyword evidence="7" id="KW-0732">Signal</keyword>
<dbReference type="PANTHER" id="PTHR42985:SF5">
    <property type="entry name" value="FI02094P-RELATED"/>
    <property type="match status" value="1"/>
</dbReference>
<evidence type="ECO:0000313" key="8">
    <source>
        <dbReference type="EMBL" id="CAD7269324.1"/>
    </source>
</evidence>
<dbReference type="AlphaFoldDB" id="A0A7R9BC11"/>
<sequence>MYMLGVSIFFALSCYCGLLVYATYHDCDPISTQVVTTEDQLFPLLVTRVFRGVDGLPGIFIAGVFSSSLRYSRLHLRINTYS</sequence>
<feature type="signal peptide" evidence="7">
    <location>
        <begin position="1"/>
        <end position="22"/>
    </location>
</feature>
<dbReference type="PANTHER" id="PTHR42985">
    <property type="entry name" value="SODIUM-COUPLED MONOCARBOXYLATE TRANSPORTER"/>
    <property type="match status" value="1"/>
</dbReference>
<dbReference type="GO" id="GO:0005886">
    <property type="term" value="C:plasma membrane"/>
    <property type="evidence" value="ECO:0007669"/>
    <property type="project" value="UniProtKB-SubCell"/>
</dbReference>
<evidence type="ECO:0000256" key="6">
    <source>
        <dbReference type="ARBA" id="ARBA00023201"/>
    </source>
</evidence>
<dbReference type="GO" id="GO:0015293">
    <property type="term" value="F:symporter activity"/>
    <property type="evidence" value="ECO:0007669"/>
    <property type="project" value="TreeGrafter"/>
</dbReference>
<keyword evidence="3" id="KW-1003">Cell membrane</keyword>
<name>A0A7R9BC11_TIMSH</name>
<feature type="chain" id="PRO_5030885091" evidence="7">
    <location>
        <begin position="23"/>
        <end position="82"/>
    </location>
</feature>
<evidence type="ECO:0000256" key="4">
    <source>
        <dbReference type="ARBA" id="ARBA00023053"/>
    </source>
</evidence>
<dbReference type="Gene3D" id="1.20.1730.10">
    <property type="entry name" value="Sodium/glucose cotransporter"/>
    <property type="match status" value="1"/>
</dbReference>
<keyword evidence="5" id="KW-0406">Ion transport</keyword>
<keyword evidence="6" id="KW-0739">Sodium transport</keyword>
<evidence type="ECO:0000256" key="5">
    <source>
        <dbReference type="ARBA" id="ARBA00023065"/>
    </source>
</evidence>
<organism evidence="8">
    <name type="scientific">Timema shepardi</name>
    <name type="common">Walking stick</name>
    <dbReference type="NCBI Taxonomy" id="629360"/>
    <lineage>
        <taxon>Eukaryota</taxon>
        <taxon>Metazoa</taxon>
        <taxon>Ecdysozoa</taxon>
        <taxon>Arthropoda</taxon>
        <taxon>Hexapoda</taxon>
        <taxon>Insecta</taxon>
        <taxon>Pterygota</taxon>
        <taxon>Neoptera</taxon>
        <taxon>Polyneoptera</taxon>
        <taxon>Phasmatodea</taxon>
        <taxon>Timematodea</taxon>
        <taxon>Timematoidea</taxon>
        <taxon>Timematidae</taxon>
        <taxon>Timema</taxon>
    </lineage>
</organism>
<dbReference type="InterPro" id="IPR051163">
    <property type="entry name" value="Sodium:Solute_Symporter_SSF"/>
</dbReference>
<proteinExistence type="predicted"/>
<comment type="subcellular location">
    <subcellularLocation>
        <location evidence="1">Cell membrane</location>
        <topology evidence="1">Multi-pass membrane protein</topology>
    </subcellularLocation>
</comment>
<reference evidence="8" key="1">
    <citation type="submission" date="2020-11" db="EMBL/GenBank/DDBJ databases">
        <authorList>
            <person name="Tran Van P."/>
        </authorList>
    </citation>
    <scope>NUCLEOTIDE SEQUENCE</scope>
</reference>
<accession>A0A7R9BC11</accession>
<keyword evidence="2" id="KW-0813">Transport</keyword>
<evidence type="ECO:0000256" key="3">
    <source>
        <dbReference type="ARBA" id="ARBA00022475"/>
    </source>
</evidence>
<evidence type="ECO:0000256" key="7">
    <source>
        <dbReference type="SAM" id="SignalP"/>
    </source>
</evidence>
<protein>
    <submittedName>
        <fullName evidence="8">Uncharacterized protein</fullName>
    </submittedName>
</protein>
<dbReference type="GO" id="GO:0006814">
    <property type="term" value="P:sodium ion transport"/>
    <property type="evidence" value="ECO:0007669"/>
    <property type="project" value="UniProtKB-KW"/>
</dbReference>
<evidence type="ECO:0000256" key="2">
    <source>
        <dbReference type="ARBA" id="ARBA00022448"/>
    </source>
</evidence>
<keyword evidence="3" id="KW-0472">Membrane</keyword>